<feature type="region of interest" description="Disordered" evidence="1">
    <location>
        <begin position="146"/>
        <end position="176"/>
    </location>
</feature>
<protein>
    <submittedName>
        <fullName evidence="2">Uncharacterized protein</fullName>
    </submittedName>
</protein>
<feature type="compositionally biased region" description="Acidic residues" evidence="1">
    <location>
        <begin position="146"/>
        <end position="166"/>
    </location>
</feature>
<evidence type="ECO:0000256" key="1">
    <source>
        <dbReference type="SAM" id="MobiDB-lite"/>
    </source>
</evidence>
<gene>
    <name evidence="2" type="ORF">BT96DRAFT_943518</name>
</gene>
<dbReference type="AlphaFoldDB" id="A0A6A4H9U7"/>
<name>A0A6A4H9U7_9AGAR</name>
<proteinExistence type="predicted"/>
<evidence type="ECO:0000313" key="2">
    <source>
        <dbReference type="EMBL" id="KAE9393945.1"/>
    </source>
</evidence>
<evidence type="ECO:0000313" key="3">
    <source>
        <dbReference type="Proteomes" id="UP000799118"/>
    </source>
</evidence>
<organism evidence="2 3">
    <name type="scientific">Gymnopus androsaceus JB14</name>
    <dbReference type="NCBI Taxonomy" id="1447944"/>
    <lineage>
        <taxon>Eukaryota</taxon>
        <taxon>Fungi</taxon>
        <taxon>Dikarya</taxon>
        <taxon>Basidiomycota</taxon>
        <taxon>Agaricomycotina</taxon>
        <taxon>Agaricomycetes</taxon>
        <taxon>Agaricomycetidae</taxon>
        <taxon>Agaricales</taxon>
        <taxon>Marasmiineae</taxon>
        <taxon>Omphalotaceae</taxon>
        <taxon>Gymnopus</taxon>
    </lineage>
</organism>
<reference evidence="2" key="1">
    <citation type="journal article" date="2019" name="Environ. Microbiol.">
        <title>Fungal ecological strategies reflected in gene transcription - a case study of two litter decomposers.</title>
        <authorList>
            <person name="Barbi F."/>
            <person name="Kohler A."/>
            <person name="Barry K."/>
            <person name="Baskaran P."/>
            <person name="Daum C."/>
            <person name="Fauchery L."/>
            <person name="Ihrmark K."/>
            <person name="Kuo A."/>
            <person name="LaButti K."/>
            <person name="Lipzen A."/>
            <person name="Morin E."/>
            <person name="Grigoriev I.V."/>
            <person name="Henrissat B."/>
            <person name="Lindahl B."/>
            <person name="Martin F."/>
        </authorList>
    </citation>
    <scope>NUCLEOTIDE SEQUENCE</scope>
    <source>
        <strain evidence="2">JB14</strain>
    </source>
</reference>
<sequence>MDLGTKILRQTESICHSYQIYCIQLVYWHVKIKTILGRCDQIWIDDVEGAKWMLTKGNWDVFMQYFNKEMDIDLPEKDTEVASKDIDLLVKAIPKSVLNIYLEHNPPLLHNSKQKSKKQIREVSQEFLSQKSARLVAYNNKEDVLENDDIGEDNNADDTGSEDKDEDDKGKNEQYGTRTNTIGSLLFVGRVTQWIKVWLRRNSLNMSRTAPSLYKLYVLDSPEVMLDKPPATNNKVAGISKKGLEHI</sequence>
<accession>A0A6A4H9U7</accession>
<keyword evidence="3" id="KW-1185">Reference proteome</keyword>
<dbReference type="Proteomes" id="UP000799118">
    <property type="component" value="Unassembled WGS sequence"/>
</dbReference>
<dbReference type="EMBL" id="ML769560">
    <property type="protein sequence ID" value="KAE9393945.1"/>
    <property type="molecule type" value="Genomic_DNA"/>
</dbReference>